<dbReference type="EMBL" id="FWZU01000001">
    <property type="protein sequence ID" value="SME96902.1"/>
    <property type="molecule type" value="Genomic_DNA"/>
</dbReference>
<sequence>MSLHVIFHRKVTFEAKCTYCGAHEWLTSAEAVTKFTHDHEACNKLYEAEFEQSLCAQEIQEAINAETRNASAD</sequence>
<dbReference type="RefSeq" id="WP_085098951.1">
    <property type="nucleotide sequence ID" value="NZ_FWZU01000001.1"/>
</dbReference>
<evidence type="ECO:0000313" key="1">
    <source>
        <dbReference type="EMBL" id="SME96902.1"/>
    </source>
</evidence>
<dbReference type="STRING" id="1519643.SAMN06295933_0921"/>
<accession>A0A1X7CHZ3</accession>
<proteinExistence type="predicted"/>
<dbReference type="AlphaFoldDB" id="A0A1X7CHZ3"/>
<keyword evidence="2" id="KW-1185">Reference proteome</keyword>
<dbReference type="Proteomes" id="UP000192906">
    <property type="component" value="Unassembled WGS sequence"/>
</dbReference>
<name>A0A1X7CHZ3_9BACT</name>
<reference evidence="2" key="1">
    <citation type="submission" date="2017-04" db="EMBL/GenBank/DDBJ databases">
        <authorList>
            <person name="Varghese N."/>
            <person name="Submissions S."/>
        </authorList>
    </citation>
    <scope>NUCLEOTIDE SEQUENCE [LARGE SCALE GENOMIC DNA]</scope>
    <source>
        <strain evidence="2">K3S</strain>
    </source>
</reference>
<organism evidence="1 2">
    <name type="scientific">Desulfovibrio gilichinskyi</name>
    <dbReference type="NCBI Taxonomy" id="1519643"/>
    <lineage>
        <taxon>Bacteria</taxon>
        <taxon>Pseudomonadati</taxon>
        <taxon>Thermodesulfobacteriota</taxon>
        <taxon>Desulfovibrionia</taxon>
        <taxon>Desulfovibrionales</taxon>
        <taxon>Desulfovibrionaceae</taxon>
        <taxon>Desulfovibrio</taxon>
    </lineage>
</organism>
<dbReference type="OrthoDB" id="9871031at2"/>
<protein>
    <submittedName>
        <fullName evidence="1">Uncharacterized protein</fullName>
    </submittedName>
</protein>
<gene>
    <name evidence="1" type="ORF">SAMN06295933_0921</name>
</gene>
<evidence type="ECO:0000313" key="2">
    <source>
        <dbReference type="Proteomes" id="UP000192906"/>
    </source>
</evidence>